<dbReference type="EMBL" id="CP002198">
    <property type="protein sequence ID" value="ADN12621.1"/>
    <property type="molecule type" value="Genomic_DNA"/>
</dbReference>
<protein>
    <submittedName>
        <fullName evidence="8">Polymorphic outer membrane protein</fullName>
    </submittedName>
</protein>
<dbReference type="PANTHER" id="PTHR11319:SF35">
    <property type="entry name" value="OUTER MEMBRANE PROTEIN PMPC-RELATED"/>
    <property type="match status" value="1"/>
</dbReference>
<dbReference type="SUPFAM" id="SSF51126">
    <property type="entry name" value="Pectin lyase-like"/>
    <property type="match status" value="1"/>
</dbReference>
<dbReference type="RefSeq" id="WP_013320731.1">
    <property type="nucleotide sequence ID" value="NC_014501.1"/>
</dbReference>
<dbReference type="KEGG" id="cyj:Cyan7822_0584"/>
<evidence type="ECO:0000256" key="4">
    <source>
        <dbReference type="ARBA" id="ARBA00022525"/>
    </source>
</evidence>
<dbReference type="GO" id="GO:0009279">
    <property type="term" value="C:cell outer membrane"/>
    <property type="evidence" value="ECO:0007669"/>
    <property type="project" value="UniProtKB-SubCell"/>
</dbReference>
<keyword evidence="9" id="KW-1185">Reference proteome</keyword>
<keyword evidence="7" id="KW-0998">Cell outer membrane</keyword>
<dbReference type="eggNOG" id="COG3210">
    <property type="taxonomic scope" value="Bacteria"/>
</dbReference>
<dbReference type="Gene3D" id="2.160.20.10">
    <property type="entry name" value="Single-stranded right-handed beta-helix, Pectin lyase-like"/>
    <property type="match status" value="1"/>
</dbReference>
<comment type="subcellular location">
    <subcellularLocation>
        <location evidence="1">Cell envelope</location>
    </subcellularLocation>
    <subcellularLocation>
        <location evidence="2">Cell outer membrane</location>
    </subcellularLocation>
    <subcellularLocation>
        <location evidence="3">Secreted</location>
    </subcellularLocation>
</comment>
<evidence type="ECO:0000313" key="9">
    <source>
        <dbReference type="Proteomes" id="UP000008206"/>
    </source>
</evidence>
<organism evidence="8 9">
    <name type="scientific">Gloeothece verrucosa (strain PCC 7822)</name>
    <name type="common">Cyanothece sp. (strain PCC 7822)</name>
    <dbReference type="NCBI Taxonomy" id="497965"/>
    <lineage>
        <taxon>Bacteria</taxon>
        <taxon>Bacillati</taxon>
        <taxon>Cyanobacteriota</taxon>
        <taxon>Cyanophyceae</taxon>
        <taxon>Oscillatoriophycideae</taxon>
        <taxon>Chroococcales</taxon>
        <taxon>Aphanothecaceae</taxon>
        <taxon>Gloeothece</taxon>
        <taxon>Gloeothece verrucosa</taxon>
    </lineage>
</organism>
<dbReference type="Pfam" id="PF02415">
    <property type="entry name" value="Chlam_PMP"/>
    <property type="match status" value="2"/>
</dbReference>
<evidence type="ECO:0000256" key="5">
    <source>
        <dbReference type="ARBA" id="ARBA00022729"/>
    </source>
</evidence>
<dbReference type="HOGENOM" id="CLU_1029411_0_0_3"/>
<dbReference type="OrthoDB" id="428688at2"/>
<proteinExistence type="predicted"/>
<evidence type="ECO:0000256" key="2">
    <source>
        <dbReference type="ARBA" id="ARBA00004442"/>
    </source>
</evidence>
<dbReference type="GO" id="GO:0005576">
    <property type="term" value="C:extracellular region"/>
    <property type="evidence" value="ECO:0007669"/>
    <property type="project" value="UniProtKB-SubCell"/>
</dbReference>
<keyword evidence="5" id="KW-0732">Signal</keyword>
<evidence type="ECO:0000256" key="6">
    <source>
        <dbReference type="ARBA" id="ARBA00023136"/>
    </source>
</evidence>
<keyword evidence="4" id="KW-0964">Secreted</keyword>
<dbReference type="AlphaFoldDB" id="E0U9C9"/>
<evidence type="ECO:0000313" key="8">
    <source>
        <dbReference type="EMBL" id="ADN12621.1"/>
    </source>
</evidence>
<dbReference type="InterPro" id="IPR012334">
    <property type="entry name" value="Pectin_lyas_fold"/>
</dbReference>
<dbReference type="InterPro" id="IPR003368">
    <property type="entry name" value="POMP_repeat"/>
</dbReference>
<dbReference type="Proteomes" id="UP000008206">
    <property type="component" value="Chromosome"/>
</dbReference>
<dbReference type="InterPro" id="IPR011050">
    <property type="entry name" value="Pectin_lyase_fold/virulence"/>
</dbReference>
<dbReference type="STRING" id="497965.Cyan7822_0584"/>
<reference evidence="9" key="1">
    <citation type="journal article" date="2011" name="MBio">
        <title>Novel metabolic attributes of the genus Cyanothece, comprising a group of unicellular nitrogen-fixing Cyanobacteria.</title>
        <authorList>
            <person name="Bandyopadhyay A."/>
            <person name="Elvitigala T."/>
            <person name="Welsh E."/>
            <person name="Stockel J."/>
            <person name="Liberton M."/>
            <person name="Min H."/>
            <person name="Sherman L.A."/>
            <person name="Pakrasi H.B."/>
        </authorList>
    </citation>
    <scope>NUCLEOTIDE SEQUENCE [LARGE SCALE GENOMIC DNA]</scope>
    <source>
        <strain evidence="9">PCC 7822</strain>
    </source>
</reference>
<accession>E0U9C9</accession>
<gene>
    <name evidence="8" type="ordered locus">Cyan7822_0584</name>
</gene>
<name>E0U9C9_GLOV7</name>
<dbReference type="NCBIfam" id="TIGR01376">
    <property type="entry name" value="POMP_repeat"/>
    <property type="match status" value="1"/>
</dbReference>
<keyword evidence="6" id="KW-0472">Membrane</keyword>
<evidence type="ECO:0000256" key="7">
    <source>
        <dbReference type="ARBA" id="ARBA00023237"/>
    </source>
</evidence>
<dbReference type="PANTHER" id="PTHR11319">
    <property type="entry name" value="G PROTEIN-COUPLED RECEPTOR-RELATED"/>
    <property type="match status" value="1"/>
</dbReference>
<evidence type="ECO:0000256" key="3">
    <source>
        <dbReference type="ARBA" id="ARBA00004613"/>
    </source>
</evidence>
<sequence length="270" mass="27416">MATIFVSQGSTGNGSSWSSAFGSLQDALAKAVAGDEIWVAAGTYKPTTGTDRAATFTLKENVKIYGGFKGTETSVTQRDIKNNVTILSGEIGNTVNTTADNSFHVVTGSGTTNTAVLDGFTITAGNANGSASQGNGGGIYISAGSATFKNLIINNNDATANGGGLYTESNSKPNLTNVTFSNNSAANGGGAYNNGSTGSFNQVTFSNNSATNYGAGIYNNSSAITLDGGTFSQNNSTTYGGAIYNTSSNAIITNTRFTDNKSLDGGGYLQ</sequence>
<evidence type="ECO:0000256" key="1">
    <source>
        <dbReference type="ARBA" id="ARBA00004196"/>
    </source>
</evidence>